<evidence type="ECO:0000256" key="1">
    <source>
        <dbReference type="ARBA" id="ARBA00005163"/>
    </source>
</evidence>
<dbReference type="PANTHER" id="PTHR11739:SF4">
    <property type="entry name" value="CITRATE SYNTHASE, PEROXISOMAL"/>
    <property type="match status" value="1"/>
</dbReference>
<proteinExistence type="inferred from homology"/>
<evidence type="ECO:0000256" key="3">
    <source>
        <dbReference type="ARBA" id="ARBA00012972"/>
    </source>
</evidence>
<dbReference type="GO" id="GO:0005829">
    <property type="term" value="C:cytosol"/>
    <property type="evidence" value="ECO:0007669"/>
    <property type="project" value="TreeGrafter"/>
</dbReference>
<name>A0A285VVW1_9MICO</name>
<gene>
    <name evidence="7" type="ORF">SAMN05421879_1215</name>
</gene>
<dbReference type="InterPro" id="IPR002020">
    <property type="entry name" value="Citrate_synthase"/>
</dbReference>
<dbReference type="InterPro" id="IPR019810">
    <property type="entry name" value="Citrate_synthase_AS"/>
</dbReference>
<dbReference type="Pfam" id="PF00285">
    <property type="entry name" value="Citrate_synt"/>
    <property type="match status" value="1"/>
</dbReference>
<dbReference type="PANTHER" id="PTHR11739">
    <property type="entry name" value="CITRATE SYNTHASE"/>
    <property type="match status" value="1"/>
</dbReference>
<dbReference type="AlphaFoldDB" id="A0A285VVW1"/>
<dbReference type="EC" id="2.3.3.16" evidence="3"/>
<evidence type="ECO:0000256" key="4">
    <source>
        <dbReference type="ARBA" id="ARBA00022679"/>
    </source>
</evidence>
<dbReference type="UniPathway" id="UPA00223"/>
<dbReference type="InterPro" id="IPR016143">
    <property type="entry name" value="Citrate_synth-like_sm_a-sub"/>
</dbReference>
<dbReference type="Gene3D" id="1.10.580.10">
    <property type="entry name" value="Citrate Synthase, domain 1"/>
    <property type="match status" value="2"/>
</dbReference>
<dbReference type="InterPro" id="IPR041657">
    <property type="entry name" value="HTH_17"/>
</dbReference>
<dbReference type="InterPro" id="IPR036969">
    <property type="entry name" value="Citrate_synthase_sf"/>
</dbReference>
<dbReference type="GO" id="GO:0036440">
    <property type="term" value="F:citrate synthase activity"/>
    <property type="evidence" value="ECO:0007669"/>
    <property type="project" value="UniProtKB-EC"/>
</dbReference>
<dbReference type="InterPro" id="IPR016142">
    <property type="entry name" value="Citrate_synth-like_lrg_a-sub"/>
</dbReference>
<sequence>MRPGEDGPGELTTAQVADYLGVKVQTVYAYVSRGVLTPRRRDPAVGSLFALADVEGLVGGGRSGRRRRPGTSEDVRTAVTEVRPGRLSYRGRDVRDLAGRVPFEAVRALLTGVPQEGDDPAGGMPSDPDRAALARVLGALPEGATPMDRFKHAVLVAGATDVGRRDRTPAAFARAGARAASLMALSLPGARPAPTHGEALAIPLAPCPPATLDAALVLLADHDLAVSTTAVRVAVSSGADPYGALLAGLAAADSPLHMTASSLALDWLRSALAAPQDALDAALTRGRPPGFGHVVYTEQDPRAQVLLDLLGPHLPPGELAALRRIGSELLDRRGWVLNVDVGLALLAHVHGLPRWAGTAVFACARTAGWTAHALEELAEPGMRFRLRGVYSGPRS</sequence>
<dbReference type="GO" id="GO:0006099">
    <property type="term" value="P:tricarboxylic acid cycle"/>
    <property type="evidence" value="ECO:0007669"/>
    <property type="project" value="UniProtKB-UniPathway"/>
</dbReference>
<dbReference type="PROSITE" id="PS00480">
    <property type="entry name" value="CITRATE_SYNTHASE"/>
    <property type="match status" value="1"/>
</dbReference>
<keyword evidence="8" id="KW-1185">Reference proteome</keyword>
<evidence type="ECO:0000256" key="2">
    <source>
        <dbReference type="ARBA" id="ARBA00010566"/>
    </source>
</evidence>
<dbReference type="EMBL" id="OBQK01000021">
    <property type="protein sequence ID" value="SOC58037.1"/>
    <property type="molecule type" value="Genomic_DNA"/>
</dbReference>
<feature type="domain" description="Helix-turn-helix" evidence="6">
    <location>
        <begin position="11"/>
        <end position="40"/>
    </location>
</feature>
<evidence type="ECO:0000313" key="8">
    <source>
        <dbReference type="Proteomes" id="UP000219688"/>
    </source>
</evidence>
<dbReference type="GO" id="GO:0005975">
    <property type="term" value="P:carbohydrate metabolic process"/>
    <property type="evidence" value="ECO:0007669"/>
    <property type="project" value="TreeGrafter"/>
</dbReference>
<dbReference type="Gene3D" id="1.10.230.10">
    <property type="entry name" value="Cytochrome P450-Terp, domain 2"/>
    <property type="match status" value="1"/>
</dbReference>
<evidence type="ECO:0000313" key="7">
    <source>
        <dbReference type="EMBL" id="SOC58037.1"/>
    </source>
</evidence>
<dbReference type="SUPFAM" id="SSF46955">
    <property type="entry name" value="Putative DNA-binding domain"/>
    <property type="match status" value="1"/>
</dbReference>
<dbReference type="Proteomes" id="UP000219688">
    <property type="component" value="Unassembled WGS sequence"/>
</dbReference>
<organism evidence="7 8">
    <name type="scientific">Ornithinimicrobium cerasi</name>
    <dbReference type="NCBI Taxonomy" id="2248773"/>
    <lineage>
        <taxon>Bacteria</taxon>
        <taxon>Bacillati</taxon>
        <taxon>Actinomycetota</taxon>
        <taxon>Actinomycetes</taxon>
        <taxon>Micrococcales</taxon>
        <taxon>Ornithinimicrobiaceae</taxon>
        <taxon>Ornithinimicrobium</taxon>
    </lineage>
</organism>
<protein>
    <recommendedName>
        <fullName evidence="3">citrate synthase (unknown stereospecificity)</fullName>
        <ecNumber evidence="3">2.3.3.16</ecNumber>
    </recommendedName>
</protein>
<accession>A0A285VVW1</accession>
<comment type="pathway">
    <text evidence="1">Carbohydrate metabolism; tricarboxylic acid cycle.</text>
</comment>
<dbReference type="RefSeq" id="WP_097189288.1">
    <property type="nucleotide sequence ID" value="NZ_OBQK01000021.1"/>
</dbReference>
<dbReference type="InterPro" id="IPR009061">
    <property type="entry name" value="DNA-bd_dom_put_sf"/>
</dbReference>
<keyword evidence="4 5" id="KW-0808">Transferase</keyword>
<reference evidence="8" key="1">
    <citation type="submission" date="2017-08" db="EMBL/GenBank/DDBJ databases">
        <authorList>
            <person name="Varghese N."/>
            <person name="Submissions S."/>
        </authorList>
    </citation>
    <scope>NUCLEOTIDE SEQUENCE [LARGE SCALE GENOMIC DNA]</scope>
    <source>
        <strain evidence="8">USBA17B2</strain>
    </source>
</reference>
<evidence type="ECO:0000259" key="6">
    <source>
        <dbReference type="Pfam" id="PF12728"/>
    </source>
</evidence>
<dbReference type="Pfam" id="PF12728">
    <property type="entry name" value="HTH_17"/>
    <property type="match status" value="1"/>
</dbReference>
<dbReference type="SUPFAM" id="SSF48256">
    <property type="entry name" value="Citrate synthase"/>
    <property type="match status" value="1"/>
</dbReference>
<evidence type="ECO:0000256" key="5">
    <source>
        <dbReference type="RuleBase" id="RU003406"/>
    </source>
</evidence>
<comment type="similarity">
    <text evidence="2 5">Belongs to the citrate synthase family.</text>
</comment>